<feature type="region of interest" description="Disordered" evidence="1">
    <location>
        <begin position="275"/>
        <end position="296"/>
    </location>
</feature>
<keyword evidence="3" id="KW-1185">Reference proteome</keyword>
<dbReference type="AlphaFoldDB" id="A0AAD8Y7X6"/>
<accession>A0AAD8Y7X6</accession>
<feature type="compositionally biased region" description="Polar residues" evidence="1">
    <location>
        <begin position="27"/>
        <end position="37"/>
    </location>
</feature>
<gene>
    <name evidence="2" type="ORF">QTG54_007937</name>
</gene>
<feature type="compositionally biased region" description="Acidic residues" evidence="1">
    <location>
        <begin position="1"/>
        <end position="26"/>
    </location>
</feature>
<feature type="compositionally biased region" description="Polar residues" evidence="1">
    <location>
        <begin position="58"/>
        <end position="78"/>
    </location>
</feature>
<evidence type="ECO:0000256" key="1">
    <source>
        <dbReference type="SAM" id="MobiDB-lite"/>
    </source>
</evidence>
<comment type="caution">
    <text evidence="2">The sequence shown here is derived from an EMBL/GenBank/DDBJ whole genome shotgun (WGS) entry which is preliminary data.</text>
</comment>
<protein>
    <submittedName>
        <fullName evidence="2">Uncharacterized protein</fullName>
    </submittedName>
</protein>
<proteinExistence type="predicted"/>
<organism evidence="2 3">
    <name type="scientific">Skeletonema marinoi</name>
    <dbReference type="NCBI Taxonomy" id="267567"/>
    <lineage>
        <taxon>Eukaryota</taxon>
        <taxon>Sar</taxon>
        <taxon>Stramenopiles</taxon>
        <taxon>Ochrophyta</taxon>
        <taxon>Bacillariophyta</taxon>
        <taxon>Coscinodiscophyceae</taxon>
        <taxon>Thalassiosirophycidae</taxon>
        <taxon>Thalassiosirales</taxon>
        <taxon>Skeletonemataceae</taxon>
        <taxon>Skeletonema</taxon>
        <taxon>Skeletonema marinoi-dohrnii complex</taxon>
    </lineage>
</organism>
<reference evidence="2" key="1">
    <citation type="submission" date="2023-06" db="EMBL/GenBank/DDBJ databases">
        <title>Survivors Of The Sea: Transcriptome response of Skeletonema marinoi to long-term dormancy.</title>
        <authorList>
            <person name="Pinder M.I.M."/>
            <person name="Kourtchenko O."/>
            <person name="Robertson E.K."/>
            <person name="Larsson T."/>
            <person name="Maumus F."/>
            <person name="Osuna-Cruz C.M."/>
            <person name="Vancaester E."/>
            <person name="Stenow R."/>
            <person name="Vandepoele K."/>
            <person name="Ploug H."/>
            <person name="Bruchert V."/>
            <person name="Godhe A."/>
            <person name="Topel M."/>
        </authorList>
    </citation>
    <scope>NUCLEOTIDE SEQUENCE</scope>
    <source>
        <strain evidence="2">R05AC</strain>
    </source>
</reference>
<feature type="compositionally biased region" description="Basic and acidic residues" evidence="1">
    <location>
        <begin position="128"/>
        <end position="181"/>
    </location>
</feature>
<dbReference type="Proteomes" id="UP001224775">
    <property type="component" value="Unassembled WGS sequence"/>
</dbReference>
<sequence>MCLMEDDDDEDDDEDDDDYDDDEENDAPNNNKSMQKQSKMRGKRPTGNIMERALATDFASSDSINANFPKYSGSNKYGTRNVPKDLLEEFDNPLRKARCVSAWRRLSPNQQKDICEQLATQRKQKVSAARELKEIEKKKKQAEKENAKQRKAETKAAKKKATEENRKAKKKESEQRRRNEAKAIAAQKPIASRHLNPEAAVQASFSQQQLTNASAVGAKRKVKEAPSRAKHMNDQTARKAEKKMLKSYYDVNNIITPKETDQGWLKHNHLLITSSELPDAPRGNGGPSTRNTVNDPKYDAAKPLNMTVRCASQNAFEDFVEDLLNSDNPIVQTKLRERLEHMQHGNTDGEANTRGVSLSISTEMPSSDSGDRAVAETTQSVSALAANTAANIEREIIGANDAHNMFV</sequence>
<name>A0AAD8Y7X6_9STRA</name>
<evidence type="ECO:0000313" key="2">
    <source>
        <dbReference type="EMBL" id="KAK1741459.1"/>
    </source>
</evidence>
<feature type="region of interest" description="Disordered" evidence="1">
    <location>
        <begin position="1"/>
        <end position="78"/>
    </location>
</feature>
<feature type="region of interest" description="Disordered" evidence="1">
    <location>
        <begin position="217"/>
        <end position="239"/>
    </location>
</feature>
<dbReference type="EMBL" id="JATAAI010000013">
    <property type="protein sequence ID" value="KAK1741459.1"/>
    <property type="molecule type" value="Genomic_DNA"/>
</dbReference>
<feature type="region of interest" description="Disordered" evidence="1">
    <location>
        <begin position="121"/>
        <end position="192"/>
    </location>
</feature>
<feature type="compositionally biased region" description="Basic and acidic residues" evidence="1">
    <location>
        <begin position="223"/>
        <end position="239"/>
    </location>
</feature>
<evidence type="ECO:0000313" key="3">
    <source>
        <dbReference type="Proteomes" id="UP001224775"/>
    </source>
</evidence>